<protein>
    <submittedName>
        <fullName evidence="3">Secreted protein</fullName>
    </submittedName>
</protein>
<dbReference type="EMBL" id="UYWY01022517">
    <property type="protein sequence ID" value="VDM46228.1"/>
    <property type="molecule type" value="Genomic_DNA"/>
</dbReference>
<name>A0A183V2D7_TOXCA</name>
<keyword evidence="2" id="KW-1185">Reference proteome</keyword>
<proteinExistence type="predicted"/>
<evidence type="ECO:0000313" key="2">
    <source>
        <dbReference type="Proteomes" id="UP000050794"/>
    </source>
</evidence>
<evidence type="ECO:0000313" key="1">
    <source>
        <dbReference type="EMBL" id="VDM46228.1"/>
    </source>
</evidence>
<sequence length="68" mass="7416">MVYARPLRALFIGSSPCALIRWEMMGTDTRQLASAATYVHHSTTFHAPSTGDCAERDSGSSQVASNWI</sequence>
<dbReference type="WBParaSite" id="TCNE_0001490701-mRNA-1">
    <property type="protein sequence ID" value="TCNE_0001490701-mRNA-1"/>
    <property type="gene ID" value="TCNE_0001490701"/>
</dbReference>
<dbReference type="AlphaFoldDB" id="A0A183V2D7"/>
<accession>A0A183V2D7</accession>
<evidence type="ECO:0000313" key="3">
    <source>
        <dbReference type="WBParaSite" id="TCNE_0001490701-mRNA-1"/>
    </source>
</evidence>
<dbReference type="Proteomes" id="UP000050794">
    <property type="component" value="Unassembled WGS sequence"/>
</dbReference>
<gene>
    <name evidence="1" type="ORF">TCNE_LOCUS14907</name>
</gene>
<organism evidence="2 3">
    <name type="scientific">Toxocara canis</name>
    <name type="common">Canine roundworm</name>
    <dbReference type="NCBI Taxonomy" id="6265"/>
    <lineage>
        <taxon>Eukaryota</taxon>
        <taxon>Metazoa</taxon>
        <taxon>Ecdysozoa</taxon>
        <taxon>Nematoda</taxon>
        <taxon>Chromadorea</taxon>
        <taxon>Rhabditida</taxon>
        <taxon>Spirurina</taxon>
        <taxon>Ascaridomorpha</taxon>
        <taxon>Ascaridoidea</taxon>
        <taxon>Toxocaridae</taxon>
        <taxon>Toxocara</taxon>
    </lineage>
</organism>
<reference evidence="1 2" key="2">
    <citation type="submission" date="2018-11" db="EMBL/GenBank/DDBJ databases">
        <authorList>
            <consortium name="Pathogen Informatics"/>
        </authorList>
    </citation>
    <scope>NUCLEOTIDE SEQUENCE [LARGE SCALE GENOMIC DNA]</scope>
</reference>
<reference evidence="3" key="1">
    <citation type="submission" date="2016-06" db="UniProtKB">
        <authorList>
            <consortium name="WormBaseParasite"/>
        </authorList>
    </citation>
    <scope>IDENTIFICATION</scope>
</reference>